<comment type="caution">
    <text evidence="2">The sequence shown here is derived from an EMBL/GenBank/DDBJ whole genome shotgun (WGS) entry which is preliminary data.</text>
</comment>
<evidence type="ECO:0000256" key="1">
    <source>
        <dbReference type="SAM" id="SignalP"/>
    </source>
</evidence>
<gene>
    <name evidence="2" type="ORF">LX66_0490</name>
</gene>
<feature type="chain" id="PRO_5021967419" evidence="1">
    <location>
        <begin position="18"/>
        <end position="229"/>
    </location>
</feature>
<dbReference type="RefSeq" id="WP_145710294.1">
    <property type="nucleotide sequence ID" value="NZ_BAAAFY010000001.1"/>
</dbReference>
<keyword evidence="1" id="KW-0732">Signal</keyword>
<accession>A0A562TCX8</accession>
<evidence type="ECO:0000313" key="3">
    <source>
        <dbReference type="Proteomes" id="UP000316778"/>
    </source>
</evidence>
<dbReference type="EMBL" id="VLLG01000002">
    <property type="protein sequence ID" value="TWI91128.1"/>
    <property type="molecule type" value="Genomic_DNA"/>
</dbReference>
<organism evidence="2 3">
    <name type="scientific">Chitinophaga japonensis</name>
    <name type="common">Flexibacter japonensis</name>
    <dbReference type="NCBI Taxonomy" id="104662"/>
    <lineage>
        <taxon>Bacteria</taxon>
        <taxon>Pseudomonadati</taxon>
        <taxon>Bacteroidota</taxon>
        <taxon>Chitinophagia</taxon>
        <taxon>Chitinophagales</taxon>
        <taxon>Chitinophagaceae</taxon>
        <taxon>Chitinophaga</taxon>
    </lineage>
</organism>
<dbReference type="AlphaFoldDB" id="A0A562TCX8"/>
<feature type="signal peptide" evidence="1">
    <location>
        <begin position="1"/>
        <end position="17"/>
    </location>
</feature>
<protein>
    <submittedName>
        <fullName evidence="2">Uncharacterized protein</fullName>
    </submittedName>
</protein>
<name>A0A562TCX8_CHIJA</name>
<evidence type="ECO:0000313" key="2">
    <source>
        <dbReference type="EMBL" id="TWI91128.1"/>
    </source>
</evidence>
<dbReference type="OrthoDB" id="795133at2"/>
<reference evidence="2 3" key="1">
    <citation type="journal article" date="2013" name="Stand. Genomic Sci.">
        <title>Genomic Encyclopedia of Type Strains, Phase I: The one thousand microbial genomes (KMG-I) project.</title>
        <authorList>
            <person name="Kyrpides N.C."/>
            <person name="Woyke T."/>
            <person name="Eisen J.A."/>
            <person name="Garrity G."/>
            <person name="Lilburn T.G."/>
            <person name="Beck B.J."/>
            <person name="Whitman W.B."/>
            <person name="Hugenholtz P."/>
            <person name="Klenk H.P."/>
        </authorList>
    </citation>
    <scope>NUCLEOTIDE SEQUENCE [LARGE SCALE GENOMIC DNA]</scope>
    <source>
        <strain evidence="2 3">DSM 13484</strain>
    </source>
</reference>
<dbReference type="Proteomes" id="UP000316778">
    <property type="component" value="Unassembled WGS sequence"/>
</dbReference>
<keyword evidence="3" id="KW-1185">Reference proteome</keyword>
<sequence length="229" mass="25825">MKRLTFLLVLLSHSLLAQQHIAQFAVWEPGAGGSQAFETGYRQHLLWHKDKQDPWAWYGWFIISGPRYGTFVDATFDHDWSDFDHAVDPAGDRADNALHVHPFAEVKTVFKAARIKELCMTDSSSFTAKYLRMLTLEVSDINNGIRLIAQLRSRMQPLRNFGVFQVVDGGDINRLILLLGFDNFAAYGRSEALQATLLQLEAASKLKTIHAISSETLAYRADMSLIPGR</sequence>
<proteinExistence type="predicted"/>